<dbReference type="Proteomes" id="UP000271098">
    <property type="component" value="Unassembled WGS sequence"/>
</dbReference>
<proteinExistence type="predicted"/>
<dbReference type="AlphaFoldDB" id="A0A183DHQ8"/>
<dbReference type="EMBL" id="UYRT01023539">
    <property type="protein sequence ID" value="VDK61458.1"/>
    <property type="molecule type" value="Genomic_DNA"/>
</dbReference>
<keyword evidence="2" id="KW-1185">Reference proteome</keyword>
<protein>
    <submittedName>
        <fullName evidence="1 3">Uncharacterized protein</fullName>
    </submittedName>
</protein>
<evidence type="ECO:0000313" key="2">
    <source>
        <dbReference type="Proteomes" id="UP000271098"/>
    </source>
</evidence>
<sequence>MEFSFIKSVKKWRRPPKKPHGIAGLYPQPEDMEKYVQSQIYSVHYDELICEPYCWPKEDMNRNVVVPSTAEKSI</sequence>
<reference evidence="1 2" key="2">
    <citation type="submission" date="2018-11" db="EMBL/GenBank/DDBJ databases">
        <authorList>
            <consortium name="Pathogen Informatics"/>
        </authorList>
    </citation>
    <scope>NUCLEOTIDE SEQUENCE [LARGE SCALE GENOMIC DNA]</scope>
</reference>
<dbReference type="Gene3D" id="6.20.310.10">
    <property type="match status" value="1"/>
</dbReference>
<organism evidence="3">
    <name type="scientific">Gongylonema pulchrum</name>
    <dbReference type="NCBI Taxonomy" id="637853"/>
    <lineage>
        <taxon>Eukaryota</taxon>
        <taxon>Metazoa</taxon>
        <taxon>Ecdysozoa</taxon>
        <taxon>Nematoda</taxon>
        <taxon>Chromadorea</taxon>
        <taxon>Rhabditida</taxon>
        <taxon>Spirurina</taxon>
        <taxon>Spiruromorpha</taxon>
        <taxon>Spiruroidea</taxon>
        <taxon>Gongylonematidae</taxon>
        <taxon>Gongylonema</taxon>
    </lineage>
</organism>
<dbReference type="OrthoDB" id="5365701at2759"/>
<accession>A0A183DHQ8</accession>
<gene>
    <name evidence="1" type="ORF">GPUH_LOCUS8251</name>
</gene>
<evidence type="ECO:0000313" key="1">
    <source>
        <dbReference type="EMBL" id="VDK61458.1"/>
    </source>
</evidence>
<name>A0A183DHQ8_9BILA</name>
<reference evidence="3" key="1">
    <citation type="submission" date="2016-06" db="UniProtKB">
        <authorList>
            <consortium name="WormBaseParasite"/>
        </authorList>
    </citation>
    <scope>IDENTIFICATION</scope>
</reference>
<dbReference type="WBParaSite" id="GPUH_0000825801-mRNA-1">
    <property type="protein sequence ID" value="GPUH_0000825801-mRNA-1"/>
    <property type="gene ID" value="GPUH_0000825801"/>
</dbReference>
<evidence type="ECO:0000313" key="3">
    <source>
        <dbReference type="WBParaSite" id="GPUH_0000825801-mRNA-1"/>
    </source>
</evidence>